<name>A0A6J5DSI9_9BURK</name>
<feature type="signal peptide" evidence="2">
    <location>
        <begin position="1"/>
        <end position="27"/>
    </location>
</feature>
<feature type="region of interest" description="Disordered" evidence="1">
    <location>
        <begin position="92"/>
        <end position="147"/>
    </location>
</feature>
<reference evidence="3 4" key="1">
    <citation type="submission" date="2020-04" db="EMBL/GenBank/DDBJ databases">
        <authorList>
            <person name="De Canck E."/>
        </authorList>
    </citation>
    <scope>NUCLEOTIDE SEQUENCE [LARGE SCALE GENOMIC DNA]</scope>
    <source>
        <strain evidence="3 4">LMG 29739</strain>
    </source>
</reference>
<gene>
    <name evidence="3" type="ORF">LMG29739_02590</name>
</gene>
<evidence type="ECO:0000313" key="4">
    <source>
        <dbReference type="Proteomes" id="UP000494329"/>
    </source>
</evidence>
<evidence type="ECO:0000313" key="3">
    <source>
        <dbReference type="EMBL" id="CAB3756958.1"/>
    </source>
</evidence>
<dbReference type="AlphaFoldDB" id="A0A6J5DSI9"/>
<feature type="chain" id="PRO_5027030748" evidence="2">
    <location>
        <begin position="28"/>
        <end position="147"/>
    </location>
</feature>
<feature type="compositionally biased region" description="Polar residues" evidence="1">
    <location>
        <begin position="137"/>
        <end position="147"/>
    </location>
</feature>
<dbReference type="Proteomes" id="UP000494329">
    <property type="component" value="Unassembled WGS sequence"/>
</dbReference>
<keyword evidence="2" id="KW-0732">Signal</keyword>
<proteinExistence type="predicted"/>
<evidence type="ECO:0000256" key="1">
    <source>
        <dbReference type="SAM" id="MobiDB-lite"/>
    </source>
</evidence>
<dbReference type="EMBL" id="CADIKF010000017">
    <property type="protein sequence ID" value="CAB3756958.1"/>
    <property type="molecule type" value="Genomic_DNA"/>
</dbReference>
<feature type="compositionally biased region" description="Basic and acidic residues" evidence="1">
    <location>
        <begin position="112"/>
        <end position="126"/>
    </location>
</feature>
<protein>
    <submittedName>
        <fullName evidence="3">Uncharacterized protein</fullName>
    </submittedName>
</protein>
<evidence type="ECO:0000256" key="2">
    <source>
        <dbReference type="SAM" id="SignalP"/>
    </source>
</evidence>
<sequence>MVSAGFSRTKCWLSGAIIAAAASFAHASPMLTTHAHASWRAFSATLIPTAPPTAGFDTAWQRMQPAVQRAGDQRAGVQRVGVQYAGAITPVSTDTRVTPRPPANSQTLHTGSIRDDVARYNEERVSRQIVRPPVDSGRQQGASPYRN</sequence>
<keyword evidence="4" id="KW-1185">Reference proteome</keyword>
<organism evidence="3 4">
    <name type="scientific">Paraburkholderia solisilvae</name>
    <dbReference type="NCBI Taxonomy" id="624376"/>
    <lineage>
        <taxon>Bacteria</taxon>
        <taxon>Pseudomonadati</taxon>
        <taxon>Pseudomonadota</taxon>
        <taxon>Betaproteobacteria</taxon>
        <taxon>Burkholderiales</taxon>
        <taxon>Burkholderiaceae</taxon>
        <taxon>Paraburkholderia</taxon>
    </lineage>
</organism>
<accession>A0A6J5DSI9</accession>